<evidence type="ECO:0000313" key="3">
    <source>
        <dbReference type="Proteomes" id="UP000193077"/>
    </source>
</evidence>
<evidence type="ECO:0000256" key="1">
    <source>
        <dbReference type="SAM" id="SignalP"/>
    </source>
</evidence>
<organism evidence="2 3">
    <name type="scientific">Falsiruegeria litorea R37</name>
    <dbReference type="NCBI Taxonomy" id="1200284"/>
    <lineage>
        <taxon>Bacteria</taxon>
        <taxon>Pseudomonadati</taxon>
        <taxon>Pseudomonadota</taxon>
        <taxon>Alphaproteobacteria</taxon>
        <taxon>Rhodobacterales</taxon>
        <taxon>Roseobacteraceae</taxon>
        <taxon>Falsiruegeria</taxon>
    </lineage>
</organism>
<protein>
    <recommendedName>
        <fullName evidence="4">GYD domain protein</fullName>
    </recommendedName>
</protein>
<feature type="signal peptide" evidence="1">
    <location>
        <begin position="1"/>
        <end position="19"/>
    </location>
</feature>
<feature type="chain" id="PRO_5012079730" description="GYD domain protein" evidence="1">
    <location>
        <begin position="20"/>
        <end position="131"/>
    </location>
</feature>
<reference evidence="2 3" key="1">
    <citation type="submission" date="2017-03" db="EMBL/GenBank/DDBJ databases">
        <authorList>
            <person name="Afonso C.L."/>
            <person name="Miller P.J."/>
            <person name="Scott M.A."/>
            <person name="Spackman E."/>
            <person name="Goraichik I."/>
            <person name="Dimitrov K.M."/>
            <person name="Suarez D.L."/>
            <person name="Swayne D.E."/>
        </authorList>
    </citation>
    <scope>NUCLEOTIDE SEQUENCE [LARGE SCALE GENOMIC DNA]</scope>
    <source>
        <strain evidence="2 3">CECT 7639</strain>
    </source>
</reference>
<sequence length="131" mass="13835">MKMMALVTALSILATRAHAEGTTRYMLEGIADPSTWGAILANPQDRGPNAEALMNAAGCELIDYYFGMYNYKSYVVIECPKSVDIGPIQITMFGAGTVDTGTATPIVTTSEMVDVAKAAQKISGSYGGPSE</sequence>
<keyword evidence="1" id="KW-0732">Signal</keyword>
<dbReference type="AlphaFoldDB" id="A0A1Y5RC16"/>
<name>A0A1Y5RC16_9RHOB</name>
<evidence type="ECO:0000313" key="2">
    <source>
        <dbReference type="EMBL" id="SLN11164.1"/>
    </source>
</evidence>
<gene>
    <name evidence="2" type="ORF">TRL7639_00062</name>
</gene>
<evidence type="ECO:0008006" key="4">
    <source>
        <dbReference type="Google" id="ProtNLM"/>
    </source>
</evidence>
<accession>A0A1Y5RC16</accession>
<dbReference type="OrthoDB" id="9878258at2"/>
<proteinExistence type="predicted"/>
<keyword evidence="3" id="KW-1185">Reference proteome</keyword>
<dbReference type="EMBL" id="FWFO01000001">
    <property type="protein sequence ID" value="SLN11164.1"/>
    <property type="molecule type" value="Genomic_DNA"/>
</dbReference>
<dbReference type="RefSeq" id="WP_085793831.1">
    <property type="nucleotide sequence ID" value="NZ_FWFO01000001.1"/>
</dbReference>
<dbReference type="Proteomes" id="UP000193077">
    <property type="component" value="Unassembled WGS sequence"/>
</dbReference>